<gene>
    <name evidence="2" type="ORF">CD33_08755</name>
</gene>
<protein>
    <submittedName>
        <fullName evidence="2">Membrane protein</fullName>
    </submittedName>
</protein>
<feature type="transmembrane region" description="Helical" evidence="1">
    <location>
        <begin position="5"/>
        <end position="23"/>
    </location>
</feature>
<dbReference type="OrthoDB" id="2740390at2"/>
<keyword evidence="1" id="KW-0472">Membrane</keyword>
<sequence>MQVGIWVSIVISAMISFFIASLFKQPLHWYLFVLIICIGFFINTIILILRTKEDQEKNEA</sequence>
<dbReference type="AlphaFoldDB" id="A0A0A3IM52"/>
<keyword evidence="3" id="KW-1185">Reference proteome</keyword>
<name>A0A0A3IM52_9BACL</name>
<organism evidence="2 3">
    <name type="scientific">Ureibacillus sinduriensis BLB-1 = JCM 15800</name>
    <dbReference type="NCBI Taxonomy" id="1384057"/>
    <lineage>
        <taxon>Bacteria</taxon>
        <taxon>Bacillati</taxon>
        <taxon>Bacillota</taxon>
        <taxon>Bacilli</taxon>
        <taxon>Bacillales</taxon>
        <taxon>Caryophanaceae</taxon>
        <taxon>Ureibacillus</taxon>
    </lineage>
</organism>
<evidence type="ECO:0000313" key="3">
    <source>
        <dbReference type="Proteomes" id="UP000030408"/>
    </source>
</evidence>
<feature type="transmembrane region" description="Helical" evidence="1">
    <location>
        <begin position="29"/>
        <end position="49"/>
    </location>
</feature>
<proteinExistence type="predicted"/>
<keyword evidence="1" id="KW-0812">Transmembrane</keyword>
<dbReference type="RefSeq" id="WP_036200049.1">
    <property type="nucleotide sequence ID" value="NZ_AVCY01000008.1"/>
</dbReference>
<reference evidence="2 3" key="1">
    <citation type="submission" date="2014-02" db="EMBL/GenBank/DDBJ databases">
        <title>Draft genome sequence of Lysinibacillus sinduriensis JCM 15800.</title>
        <authorList>
            <person name="Zhang F."/>
            <person name="Wang G."/>
            <person name="Zhang L."/>
        </authorList>
    </citation>
    <scope>NUCLEOTIDE SEQUENCE [LARGE SCALE GENOMIC DNA]</scope>
    <source>
        <strain evidence="2 3">JCM 15800</strain>
    </source>
</reference>
<accession>A0A0A3IM52</accession>
<evidence type="ECO:0000256" key="1">
    <source>
        <dbReference type="SAM" id="Phobius"/>
    </source>
</evidence>
<dbReference type="eggNOG" id="ENOG50339TJ">
    <property type="taxonomic scope" value="Bacteria"/>
</dbReference>
<dbReference type="EMBL" id="JPVO01000048">
    <property type="protein sequence ID" value="KGR75922.1"/>
    <property type="molecule type" value="Genomic_DNA"/>
</dbReference>
<dbReference type="Proteomes" id="UP000030408">
    <property type="component" value="Unassembled WGS sequence"/>
</dbReference>
<evidence type="ECO:0000313" key="2">
    <source>
        <dbReference type="EMBL" id="KGR75922.1"/>
    </source>
</evidence>
<comment type="caution">
    <text evidence="2">The sequence shown here is derived from an EMBL/GenBank/DDBJ whole genome shotgun (WGS) entry which is preliminary data.</text>
</comment>
<keyword evidence="1" id="KW-1133">Transmembrane helix</keyword>